<evidence type="ECO:0000313" key="5">
    <source>
        <dbReference type="EMBL" id="KAG0015513.1"/>
    </source>
</evidence>
<feature type="domain" description="DNA2/NAM7 helicase-like C-terminal" evidence="3">
    <location>
        <begin position="700"/>
        <end position="884"/>
    </location>
</feature>
<evidence type="ECO:0000259" key="2">
    <source>
        <dbReference type="Pfam" id="PF13086"/>
    </source>
</evidence>
<evidence type="ECO:0000313" key="6">
    <source>
        <dbReference type="Proteomes" id="UP000703661"/>
    </source>
</evidence>
<dbReference type="InterPro" id="IPR047187">
    <property type="entry name" value="SF1_C_Upf1"/>
</dbReference>
<evidence type="ECO:0000259" key="4">
    <source>
        <dbReference type="Pfam" id="PF25396"/>
    </source>
</evidence>
<dbReference type="Pfam" id="PF13086">
    <property type="entry name" value="AAA_11"/>
    <property type="match status" value="1"/>
</dbReference>
<dbReference type="InterPro" id="IPR027417">
    <property type="entry name" value="P-loop_NTPase"/>
</dbReference>
<feature type="domain" description="ZNFX1" evidence="4">
    <location>
        <begin position="114"/>
        <end position="217"/>
    </location>
</feature>
<dbReference type="GO" id="GO:0004386">
    <property type="term" value="F:helicase activity"/>
    <property type="evidence" value="ECO:0007669"/>
    <property type="project" value="InterPro"/>
</dbReference>
<gene>
    <name evidence="5" type="ORF">BGZ80_009817</name>
</gene>
<dbReference type="FunFam" id="3.40.50.300:FF:001366">
    <property type="entry name" value="ATP binding protein, putative"/>
    <property type="match status" value="1"/>
</dbReference>
<dbReference type="InterPro" id="IPR045055">
    <property type="entry name" value="DNA2/NAM7-like"/>
</dbReference>
<dbReference type="AlphaFoldDB" id="A0A9P6MVN6"/>
<dbReference type="PANTHER" id="PTHR10887:SF341">
    <property type="entry name" value="NFX1-TYPE ZINC FINGER-CONTAINING PROTEIN 1"/>
    <property type="match status" value="1"/>
</dbReference>
<dbReference type="CDD" id="cd18808">
    <property type="entry name" value="SF1_C_Upf1"/>
    <property type="match status" value="1"/>
</dbReference>
<dbReference type="Gene3D" id="3.40.50.300">
    <property type="entry name" value="P-loop containing nucleotide triphosphate hydrolases"/>
    <property type="match status" value="3"/>
</dbReference>
<dbReference type="GO" id="GO:0031380">
    <property type="term" value="C:nuclear RNA-directed RNA polymerase complex"/>
    <property type="evidence" value="ECO:0007669"/>
    <property type="project" value="TreeGrafter"/>
</dbReference>
<dbReference type="InterPro" id="IPR057373">
    <property type="entry name" value="ZNFX1"/>
</dbReference>
<dbReference type="SUPFAM" id="SSF52540">
    <property type="entry name" value="P-loop containing nucleoside triphosphate hydrolases"/>
    <property type="match status" value="1"/>
</dbReference>
<dbReference type="InterPro" id="IPR041679">
    <property type="entry name" value="DNA2/NAM7-like_C"/>
</dbReference>
<evidence type="ECO:0000256" key="1">
    <source>
        <dbReference type="SAM" id="MobiDB-lite"/>
    </source>
</evidence>
<dbReference type="InterPro" id="IPR041677">
    <property type="entry name" value="DNA2/NAM7_AAA_11"/>
</dbReference>
<proteinExistence type="predicted"/>
<protein>
    <recommendedName>
        <fullName evidence="7">P-loop containing nucleoside triphosphate hydrolase protein</fullName>
    </recommendedName>
</protein>
<sequence>MDSGPRKGQHAKQEGRFIQQPEIDPYKGLKKPQPLLDESWKNDLPRDNFRFQSICPTIMDIEEEDFPDPPENIVHKAYDSTEQYLETHFRLLRADCIIPVRSAIRLYRVGAVDDNDLMVYVNVRPVELLFATFGVVHRMSFLVDGRRVNWKQSKRLIPGTIVCLSVDHFENYRFATIIERDLEYLQNPRDLRIGLKFLSPDPRFDFDSDVRYTMIEAMQGYYEAYQHVLKCLQDIDPDTLPFRPQLVGLEPTLEHPEYSQHVQAVQDIDYIEDSVLAFPDILKDAENSIPSRRREREEMEPRLRDKRAQPNVLEAMDRMLTKDFAIVQGPPGTGKTFLGLLTTHILLENTRTSATGPIIVVCQTNHALDQFLEGIMKFEDRVIRLGSRSKSPIVSEKTLFNIKQRYKNNPDEARNDGIRGGVPRKFFLMKDKLESDMLSLLEELSVEYVPLSKFLDMKIISKDQFDSFANDGWVSRFNQEEEPTAEPWLQAVPQFHDPNNVSYFDDATLKDDFVTEIDEEEVQDRIEDFMTVNIEETKISGQSVGFKQSIVCHVDDFVVGDVGPFLNMPNVYDIPPQKRLGVYKRWLQRYKSSLITRLGELHTTYNLVCENIRAEFRRSDVRILDTARIIGMTTTAASKYHDLLCRLKPKIMICEEASETMEAHLMCALTPTIQHLILIGDHEQLRPNMSVDELKHKNIDVSMFERLVKNQFPFSVLDCQRRMRPEIRSLIKPIYRNLLDHESVYRYENVRGMVDNVWFWTHDEPDRLGTNNSHYNPHEVGIATRLAAYLLQQGYEPSQITILAMYSGQRNKIQEKLRQCHVQGADRIRVSTVDGFQGEENEIIILSLVRSNDTNSIGFLKTSNRVCVGLSRAKKGMYILGNAKLLMDQSNLWRVIISSLFDRDPSLFKIGNRIKLQCVRHPEMISEVGLESDFDQAITRTWIAAIHVEGHLIAASTFALQTVVILVGLARLVDPEA</sequence>
<organism evidence="5 6">
    <name type="scientific">Entomortierella chlamydospora</name>
    <dbReference type="NCBI Taxonomy" id="101097"/>
    <lineage>
        <taxon>Eukaryota</taxon>
        <taxon>Fungi</taxon>
        <taxon>Fungi incertae sedis</taxon>
        <taxon>Mucoromycota</taxon>
        <taxon>Mortierellomycotina</taxon>
        <taxon>Mortierellomycetes</taxon>
        <taxon>Mortierellales</taxon>
        <taxon>Mortierellaceae</taxon>
        <taxon>Entomortierella</taxon>
    </lineage>
</organism>
<dbReference type="EMBL" id="JAAAID010000621">
    <property type="protein sequence ID" value="KAG0015513.1"/>
    <property type="molecule type" value="Genomic_DNA"/>
</dbReference>
<feature type="region of interest" description="Disordered" evidence="1">
    <location>
        <begin position="1"/>
        <end position="31"/>
    </location>
</feature>
<accession>A0A9P6MVN6</accession>
<evidence type="ECO:0008006" key="7">
    <source>
        <dbReference type="Google" id="ProtNLM"/>
    </source>
</evidence>
<evidence type="ECO:0000259" key="3">
    <source>
        <dbReference type="Pfam" id="PF13087"/>
    </source>
</evidence>
<keyword evidence="6" id="KW-1185">Reference proteome</keyword>
<name>A0A9P6MVN6_9FUNG</name>
<feature type="domain" description="DNA2/NAM7 helicase helicase" evidence="2">
    <location>
        <begin position="314"/>
        <end position="687"/>
    </location>
</feature>
<comment type="caution">
    <text evidence="5">The sequence shown here is derived from an EMBL/GenBank/DDBJ whole genome shotgun (WGS) entry which is preliminary data.</text>
</comment>
<reference evidence="5" key="1">
    <citation type="journal article" date="2020" name="Fungal Divers.">
        <title>Resolving the Mortierellaceae phylogeny through synthesis of multi-gene phylogenetics and phylogenomics.</title>
        <authorList>
            <person name="Vandepol N."/>
            <person name="Liber J."/>
            <person name="Desiro A."/>
            <person name="Na H."/>
            <person name="Kennedy M."/>
            <person name="Barry K."/>
            <person name="Grigoriev I.V."/>
            <person name="Miller A.N."/>
            <person name="O'Donnell K."/>
            <person name="Stajich J.E."/>
            <person name="Bonito G."/>
        </authorList>
    </citation>
    <scope>NUCLEOTIDE SEQUENCE</scope>
    <source>
        <strain evidence="5">NRRL 2769</strain>
    </source>
</reference>
<dbReference type="Pfam" id="PF13087">
    <property type="entry name" value="AAA_12"/>
    <property type="match status" value="1"/>
</dbReference>
<dbReference type="GO" id="GO:0031048">
    <property type="term" value="P:regulatory ncRNA-mediated heterochromatin formation"/>
    <property type="evidence" value="ECO:0007669"/>
    <property type="project" value="TreeGrafter"/>
</dbReference>
<dbReference type="PANTHER" id="PTHR10887">
    <property type="entry name" value="DNA2/NAM7 HELICASE FAMILY"/>
    <property type="match status" value="1"/>
</dbReference>
<dbReference type="Proteomes" id="UP000703661">
    <property type="component" value="Unassembled WGS sequence"/>
</dbReference>
<dbReference type="Pfam" id="PF25396">
    <property type="entry name" value="ZNFX1"/>
    <property type="match status" value="1"/>
</dbReference>